<dbReference type="InParanoid" id="A0A6P8IKN1"/>
<dbReference type="InterPro" id="IPR013087">
    <property type="entry name" value="Znf_C2H2_type"/>
</dbReference>
<dbReference type="Pfam" id="PF12874">
    <property type="entry name" value="zf-met"/>
    <property type="match status" value="3"/>
</dbReference>
<protein>
    <submittedName>
        <fullName evidence="10">Zinc finger protein 385D-like</fullName>
    </submittedName>
</protein>
<evidence type="ECO:0000256" key="2">
    <source>
        <dbReference type="ARBA" id="ARBA00022723"/>
    </source>
</evidence>
<evidence type="ECO:0000256" key="5">
    <source>
        <dbReference type="ARBA" id="ARBA00022833"/>
    </source>
</evidence>
<feature type="compositionally biased region" description="Polar residues" evidence="7">
    <location>
        <begin position="171"/>
        <end position="183"/>
    </location>
</feature>
<evidence type="ECO:0000256" key="3">
    <source>
        <dbReference type="ARBA" id="ARBA00022737"/>
    </source>
</evidence>
<dbReference type="GO" id="GO:0003676">
    <property type="term" value="F:nucleic acid binding"/>
    <property type="evidence" value="ECO:0007669"/>
    <property type="project" value="InterPro"/>
</dbReference>
<dbReference type="AlphaFoldDB" id="A0A6P8IKN1"/>
<accession>A0A6P8IKN1</accession>
<keyword evidence="9" id="KW-1185">Reference proteome</keyword>
<dbReference type="SMART" id="SM00451">
    <property type="entry name" value="ZnF_U1"/>
    <property type="match status" value="4"/>
</dbReference>
<dbReference type="SMART" id="SM00355">
    <property type="entry name" value="ZnF_C2H2"/>
    <property type="match status" value="4"/>
</dbReference>
<dbReference type="GeneID" id="116302158"/>
<feature type="domain" description="C2H2-type" evidence="8">
    <location>
        <begin position="64"/>
        <end position="86"/>
    </location>
</feature>
<evidence type="ECO:0000313" key="10">
    <source>
        <dbReference type="RefSeq" id="XP_031567240.1"/>
    </source>
</evidence>
<evidence type="ECO:0000256" key="6">
    <source>
        <dbReference type="ARBA" id="ARBA00023242"/>
    </source>
</evidence>
<dbReference type="SUPFAM" id="SSF57667">
    <property type="entry name" value="beta-beta-alpha zinc fingers"/>
    <property type="match status" value="4"/>
</dbReference>
<dbReference type="OrthoDB" id="434647at2759"/>
<gene>
    <name evidence="10" type="primary">LOC116302158</name>
</gene>
<dbReference type="InterPro" id="IPR003604">
    <property type="entry name" value="Matrin/U1-like-C_Znf_C2H2"/>
</dbReference>
<evidence type="ECO:0000259" key="8">
    <source>
        <dbReference type="PROSITE" id="PS00028"/>
    </source>
</evidence>
<name>A0A6P8IKN1_ACTTE</name>
<evidence type="ECO:0000256" key="1">
    <source>
        <dbReference type="ARBA" id="ARBA00004123"/>
    </source>
</evidence>
<proteinExistence type="predicted"/>
<dbReference type="GO" id="GO:0005634">
    <property type="term" value="C:nucleus"/>
    <property type="evidence" value="ECO:0007669"/>
    <property type="project" value="UniProtKB-SubCell"/>
</dbReference>
<dbReference type="InterPro" id="IPR036236">
    <property type="entry name" value="Znf_C2H2_sf"/>
</dbReference>
<feature type="compositionally biased region" description="Basic and acidic residues" evidence="7">
    <location>
        <begin position="33"/>
        <end position="47"/>
    </location>
</feature>
<evidence type="ECO:0000256" key="7">
    <source>
        <dbReference type="SAM" id="MobiDB-lite"/>
    </source>
</evidence>
<dbReference type="GO" id="GO:0008270">
    <property type="term" value="F:zinc ion binding"/>
    <property type="evidence" value="ECO:0007669"/>
    <property type="project" value="UniProtKB-KW"/>
</dbReference>
<dbReference type="PANTHER" id="PTHR46144">
    <property type="entry name" value="ZINC FINGER PROTEIN 385B-LIKE"/>
    <property type="match status" value="1"/>
</dbReference>
<feature type="region of interest" description="Disordered" evidence="7">
    <location>
        <begin position="148"/>
        <end position="183"/>
    </location>
</feature>
<keyword evidence="2" id="KW-0479">Metal-binding</keyword>
<dbReference type="Pfam" id="PF12171">
    <property type="entry name" value="zf-C2H2_jaz"/>
    <property type="match status" value="1"/>
</dbReference>
<dbReference type="Gene3D" id="3.30.160.60">
    <property type="entry name" value="Classic Zinc Finger"/>
    <property type="match status" value="4"/>
</dbReference>
<keyword evidence="3" id="KW-0677">Repeat</keyword>
<reference evidence="10" key="1">
    <citation type="submission" date="2025-08" db="UniProtKB">
        <authorList>
            <consortium name="RefSeq"/>
        </authorList>
    </citation>
    <scope>IDENTIFICATION</scope>
    <source>
        <tissue evidence="10">Tentacle</tissue>
    </source>
</reference>
<dbReference type="FunCoup" id="A0A6P8IKN1">
    <property type="interactions" value="798"/>
</dbReference>
<dbReference type="InterPro" id="IPR022755">
    <property type="entry name" value="Znf_C2H2_jaz"/>
</dbReference>
<dbReference type="Proteomes" id="UP000515163">
    <property type="component" value="Unplaced"/>
</dbReference>
<feature type="region of interest" description="Disordered" evidence="7">
    <location>
        <begin position="1"/>
        <end position="52"/>
    </location>
</feature>
<feature type="domain" description="C2H2-type" evidence="8">
    <location>
        <begin position="130"/>
        <end position="152"/>
    </location>
</feature>
<organism evidence="9 10">
    <name type="scientific">Actinia tenebrosa</name>
    <name type="common">Australian red waratah sea anemone</name>
    <dbReference type="NCBI Taxonomy" id="6105"/>
    <lineage>
        <taxon>Eukaryota</taxon>
        <taxon>Metazoa</taxon>
        <taxon>Cnidaria</taxon>
        <taxon>Anthozoa</taxon>
        <taxon>Hexacorallia</taxon>
        <taxon>Actiniaria</taxon>
        <taxon>Actiniidae</taxon>
        <taxon>Actinia</taxon>
    </lineage>
</organism>
<comment type="subcellular location">
    <subcellularLocation>
        <location evidence="1">Nucleus</location>
    </subcellularLocation>
</comment>
<dbReference type="PANTHER" id="PTHR46144:SF6">
    <property type="entry name" value="C2H2-TYPE DOMAIN-CONTAINING PROTEIN"/>
    <property type="match status" value="1"/>
</dbReference>
<dbReference type="InterPro" id="IPR051868">
    <property type="entry name" value="ZN346_ZMAT4"/>
</dbReference>
<dbReference type="RefSeq" id="XP_031567240.1">
    <property type="nucleotide sequence ID" value="XM_031711380.1"/>
</dbReference>
<evidence type="ECO:0000256" key="4">
    <source>
        <dbReference type="ARBA" id="ARBA00022771"/>
    </source>
</evidence>
<keyword evidence="4" id="KW-0863">Zinc-finger</keyword>
<feature type="domain" description="C2H2-type" evidence="8">
    <location>
        <begin position="295"/>
        <end position="317"/>
    </location>
</feature>
<keyword evidence="5" id="KW-0862">Zinc</keyword>
<dbReference type="PROSITE" id="PS00028">
    <property type="entry name" value="ZINC_FINGER_C2H2_1"/>
    <property type="match status" value="3"/>
</dbReference>
<evidence type="ECO:0000313" key="9">
    <source>
        <dbReference type="Proteomes" id="UP000515163"/>
    </source>
</evidence>
<sequence>MEESVADPCSVNSSKNKQVSDKNEPQEGSLSTEDAKETTESGKEQQKSKGTKRKSSCETQLYTCEVCQVKLNSASQAYQHFQGKSHQGKVKMLEMAAEVKAPPVVSHPVTINTPVPQTTHIAPSSIEYYCSLCKKIFNSQTQADQHFSGKAHRHKISEDAISKSSPYSSSTKMGNGSTLSLDGQTAGFKNEAAQPKQPDINLGSNVKCQLFTCENCHITLNSPRQFQQHVSGLRHKIIVGKAKPPPPPQAEEPGWQEIRYKKLTTAMTTVGIMKNLQNTGANINTGGTQLGQYYCKDCDISVNSPLQLQQHMTSAKHKARLDGIAKGIALPARKKTKGRGGVIPGTTKPFIPGNIKAGNAAGRGRSTPSLSSSFVKAGKISTFYTTQTVEAPVTVQPSYNTVKSSFPVNGAIGDHYNSYSQHQYQMHLPPYSSQMY</sequence>
<keyword evidence="6" id="KW-0539">Nucleus</keyword>
<dbReference type="KEGG" id="aten:116302158"/>